<comment type="caution">
    <text evidence="1">The sequence shown here is derived from an EMBL/GenBank/DDBJ whole genome shotgun (WGS) entry which is preliminary data.</text>
</comment>
<proteinExistence type="predicted"/>
<gene>
    <name evidence="1" type="ORF">PAPOLLO_LOCUS10946</name>
</gene>
<keyword evidence="2" id="KW-1185">Reference proteome</keyword>
<dbReference type="EMBL" id="CAJQZP010000774">
    <property type="protein sequence ID" value="CAG4984813.1"/>
    <property type="molecule type" value="Genomic_DNA"/>
</dbReference>
<name>A0A8S3WXP3_PARAO</name>
<reference evidence="1" key="1">
    <citation type="submission" date="2021-04" db="EMBL/GenBank/DDBJ databases">
        <authorList>
            <person name="Tunstrom K."/>
        </authorList>
    </citation>
    <scope>NUCLEOTIDE SEQUENCE</scope>
</reference>
<dbReference type="Proteomes" id="UP000691718">
    <property type="component" value="Unassembled WGS sequence"/>
</dbReference>
<accession>A0A8S3WXP3</accession>
<evidence type="ECO:0000313" key="2">
    <source>
        <dbReference type="Proteomes" id="UP000691718"/>
    </source>
</evidence>
<protein>
    <submittedName>
        <fullName evidence="1">(apollo) hypothetical protein</fullName>
    </submittedName>
</protein>
<dbReference type="AlphaFoldDB" id="A0A8S3WXP3"/>
<sequence>MLHTEFEVDVNYFHSNSIHSKKDHVNKISNTNLIQPCCSGSSLPLLAEIKIKKTVTPVTSEQRKLFLLVKSAREK</sequence>
<evidence type="ECO:0000313" key="1">
    <source>
        <dbReference type="EMBL" id="CAG4984813.1"/>
    </source>
</evidence>
<organism evidence="1 2">
    <name type="scientific">Parnassius apollo</name>
    <name type="common">Apollo butterfly</name>
    <name type="synonym">Papilio apollo</name>
    <dbReference type="NCBI Taxonomy" id="110799"/>
    <lineage>
        <taxon>Eukaryota</taxon>
        <taxon>Metazoa</taxon>
        <taxon>Ecdysozoa</taxon>
        <taxon>Arthropoda</taxon>
        <taxon>Hexapoda</taxon>
        <taxon>Insecta</taxon>
        <taxon>Pterygota</taxon>
        <taxon>Neoptera</taxon>
        <taxon>Endopterygota</taxon>
        <taxon>Lepidoptera</taxon>
        <taxon>Glossata</taxon>
        <taxon>Ditrysia</taxon>
        <taxon>Papilionoidea</taxon>
        <taxon>Papilionidae</taxon>
        <taxon>Parnassiinae</taxon>
        <taxon>Parnassini</taxon>
        <taxon>Parnassius</taxon>
        <taxon>Parnassius</taxon>
    </lineage>
</organism>